<proteinExistence type="predicted"/>
<evidence type="ECO:0000256" key="1">
    <source>
        <dbReference type="SAM" id="MobiDB-lite"/>
    </source>
</evidence>
<dbReference type="WBParaSite" id="HCON_00124330-00001">
    <property type="protein sequence ID" value="HCON_00124330-00001"/>
    <property type="gene ID" value="HCON_00124330"/>
</dbReference>
<feature type="compositionally biased region" description="Low complexity" evidence="1">
    <location>
        <begin position="306"/>
        <end position="320"/>
    </location>
</feature>
<sequence>MAAHLIGQQQLSGQQIITQEDFMKLFDRGSLPVEAEKDSLKRPLPAAFTQFDPASKRPLPIIPPMQNNMITHQQLMQQAALQAAMQARTLPTTMQNSYLPAAPHLRPIDNAAAQQQLRPLDAPPQLRPIDGAQQIRQMDQNAAAAAAYSNAAAAAAQQFRAHDQAMAQQLQRQLPPQMLQNQALQMRNQQMTVQEYHNLLRLAQPAGLPQRRQTIPGNSISPQMSSTVPRLQRTATTMAPPFTSSLQFPHQMNPTLAAPVTSLAMPIPLQQQSLFAQQLMTNAMRANPSIAPHPVPMVPAQSQTAPSNSSLSTPPTNSSSVGALGGGLEDAEFLAFLENVRQIEAHLTRTLAESIQRSTTTQQQSQ</sequence>
<reference evidence="3" key="1">
    <citation type="submission" date="2020-12" db="UniProtKB">
        <authorList>
            <consortium name="WormBaseParasite"/>
        </authorList>
    </citation>
    <scope>IDENTIFICATION</scope>
    <source>
        <strain evidence="3">MHco3</strain>
    </source>
</reference>
<dbReference type="AlphaFoldDB" id="A0A7I4YQL5"/>
<name>A0A7I4YQL5_HAECO</name>
<feature type="region of interest" description="Disordered" evidence="1">
    <location>
        <begin position="290"/>
        <end position="324"/>
    </location>
</feature>
<protein>
    <submittedName>
        <fullName evidence="3">Expressed conserved protein</fullName>
    </submittedName>
</protein>
<keyword evidence="2" id="KW-1185">Reference proteome</keyword>
<dbReference type="Proteomes" id="UP000025227">
    <property type="component" value="Unplaced"/>
</dbReference>
<dbReference type="OMA" id="AFTQFDP"/>
<dbReference type="OrthoDB" id="5871583at2759"/>
<evidence type="ECO:0000313" key="3">
    <source>
        <dbReference type="WBParaSite" id="HCON_00124330-00001"/>
    </source>
</evidence>
<evidence type="ECO:0000313" key="2">
    <source>
        <dbReference type="Proteomes" id="UP000025227"/>
    </source>
</evidence>
<organism evidence="2 3">
    <name type="scientific">Haemonchus contortus</name>
    <name type="common">Barber pole worm</name>
    <dbReference type="NCBI Taxonomy" id="6289"/>
    <lineage>
        <taxon>Eukaryota</taxon>
        <taxon>Metazoa</taxon>
        <taxon>Ecdysozoa</taxon>
        <taxon>Nematoda</taxon>
        <taxon>Chromadorea</taxon>
        <taxon>Rhabditida</taxon>
        <taxon>Rhabditina</taxon>
        <taxon>Rhabditomorpha</taxon>
        <taxon>Strongyloidea</taxon>
        <taxon>Trichostrongylidae</taxon>
        <taxon>Haemonchus</taxon>
    </lineage>
</organism>
<accession>A0A7I4YQL5</accession>